<accession>A0A835SAR8</accession>
<organism evidence="1 2">
    <name type="scientific">Chlamydomonas incerta</name>
    <dbReference type="NCBI Taxonomy" id="51695"/>
    <lineage>
        <taxon>Eukaryota</taxon>
        <taxon>Viridiplantae</taxon>
        <taxon>Chlorophyta</taxon>
        <taxon>core chlorophytes</taxon>
        <taxon>Chlorophyceae</taxon>
        <taxon>CS clade</taxon>
        <taxon>Chlamydomonadales</taxon>
        <taxon>Chlamydomonadaceae</taxon>
        <taxon>Chlamydomonas</taxon>
    </lineage>
</organism>
<protein>
    <submittedName>
        <fullName evidence="1">Uncharacterized protein</fullName>
    </submittedName>
</protein>
<comment type="caution">
    <text evidence="1">The sequence shown here is derived from an EMBL/GenBank/DDBJ whole genome shotgun (WGS) entry which is preliminary data.</text>
</comment>
<proteinExistence type="predicted"/>
<dbReference type="EMBL" id="JAEHOC010000073">
    <property type="protein sequence ID" value="KAG2423848.1"/>
    <property type="molecule type" value="Genomic_DNA"/>
</dbReference>
<dbReference type="Proteomes" id="UP000650467">
    <property type="component" value="Unassembled WGS sequence"/>
</dbReference>
<sequence>MNLTQPQVPGYGTVLAAAVVARAAWMAVARLQAALGPGGLQAAAAYKSGHVPCARQAANAPTVPPLDWRKKK</sequence>
<reference evidence="1" key="1">
    <citation type="journal article" date="2020" name="bioRxiv">
        <title>Comparative genomics of Chlamydomonas.</title>
        <authorList>
            <person name="Craig R.J."/>
            <person name="Hasan A.R."/>
            <person name="Ness R.W."/>
            <person name="Keightley P.D."/>
        </authorList>
    </citation>
    <scope>NUCLEOTIDE SEQUENCE</scope>
    <source>
        <strain evidence="1">SAG 7.73</strain>
    </source>
</reference>
<name>A0A835SAR8_CHLIN</name>
<dbReference type="AlphaFoldDB" id="A0A835SAR8"/>
<evidence type="ECO:0000313" key="1">
    <source>
        <dbReference type="EMBL" id="KAG2423848.1"/>
    </source>
</evidence>
<evidence type="ECO:0000313" key="2">
    <source>
        <dbReference type="Proteomes" id="UP000650467"/>
    </source>
</evidence>
<gene>
    <name evidence="1" type="ORF">HXX76_015008</name>
</gene>
<keyword evidence="2" id="KW-1185">Reference proteome</keyword>